<evidence type="ECO:0000256" key="3">
    <source>
        <dbReference type="ARBA" id="ARBA00022989"/>
    </source>
</evidence>
<dbReference type="InterPro" id="IPR017452">
    <property type="entry name" value="GPCR_Rhodpsn_7TM"/>
</dbReference>
<name>A0A9W9ZS89_9CNID</name>
<evidence type="ECO:0000313" key="7">
    <source>
        <dbReference type="EMBL" id="KAJ7386988.1"/>
    </source>
</evidence>
<keyword evidence="4 5" id="KW-0472">Membrane</keyword>
<dbReference type="OrthoDB" id="5981855at2759"/>
<proteinExistence type="predicted"/>
<evidence type="ECO:0000256" key="1">
    <source>
        <dbReference type="ARBA" id="ARBA00004370"/>
    </source>
</evidence>
<evidence type="ECO:0000256" key="5">
    <source>
        <dbReference type="SAM" id="Phobius"/>
    </source>
</evidence>
<evidence type="ECO:0000259" key="6">
    <source>
        <dbReference type="PROSITE" id="PS50262"/>
    </source>
</evidence>
<dbReference type="PROSITE" id="PS50262">
    <property type="entry name" value="G_PROTEIN_RECEP_F1_2"/>
    <property type="match status" value="1"/>
</dbReference>
<reference evidence="7" key="1">
    <citation type="submission" date="2023-01" db="EMBL/GenBank/DDBJ databases">
        <title>Genome assembly of the deep-sea coral Lophelia pertusa.</title>
        <authorList>
            <person name="Herrera S."/>
            <person name="Cordes E."/>
        </authorList>
    </citation>
    <scope>NUCLEOTIDE SEQUENCE</scope>
    <source>
        <strain evidence="7">USNM1676648</strain>
        <tissue evidence="7">Polyp</tissue>
    </source>
</reference>
<comment type="subcellular location">
    <subcellularLocation>
        <location evidence="1">Membrane</location>
    </subcellularLocation>
</comment>
<comment type="caution">
    <text evidence="7">The sequence shown here is derived from an EMBL/GenBank/DDBJ whole genome shotgun (WGS) entry which is preliminary data.</text>
</comment>
<feature type="domain" description="G-protein coupled receptors family 1 profile" evidence="6">
    <location>
        <begin position="1"/>
        <end position="86"/>
    </location>
</feature>
<accession>A0A9W9ZS89</accession>
<keyword evidence="2 5" id="KW-0812">Transmembrane</keyword>
<organism evidence="7 8">
    <name type="scientific">Desmophyllum pertusum</name>
    <dbReference type="NCBI Taxonomy" id="174260"/>
    <lineage>
        <taxon>Eukaryota</taxon>
        <taxon>Metazoa</taxon>
        <taxon>Cnidaria</taxon>
        <taxon>Anthozoa</taxon>
        <taxon>Hexacorallia</taxon>
        <taxon>Scleractinia</taxon>
        <taxon>Caryophylliina</taxon>
        <taxon>Caryophylliidae</taxon>
        <taxon>Desmophyllum</taxon>
    </lineage>
</organism>
<evidence type="ECO:0000256" key="4">
    <source>
        <dbReference type="ARBA" id="ARBA00023136"/>
    </source>
</evidence>
<evidence type="ECO:0000313" key="8">
    <source>
        <dbReference type="Proteomes" id="UP001163046"/>
    </source>
</evidence>
<dbReference type="SUPFAM" id="SSF81321">
    <property type="entry name" value="Family A G protein-coupled receptor-like"/>
    <property type="match status" value="1"/>
</dbReference>
<dbReference type="EMBL" id="MU825874">
    <property type="protein sequence ID" value="KAJ7386988.1"/>
    <property type="molecule type" value="Genomic_DNA"/>
</dbReference>
<sequence length="111" mass="12368">MSSLLVQVRFNQAANSATIVKSPRMGLKASTVRLVTAVVAIFVATYGTEIYITICETFQLREVTVAEQTAFSLLLMANSVLNPLVYAFLKEDIKRETRALFCRRKSAHVKP</sequence>
<gene>
    <name evidence="7" type="ORF">OS493_003950</name>
</gene>
<dbReference type="Gene3D" id="1.20.1070.10">
    <property type="entry name" value="Rhodopsin 7-helix transmembrane proteins"/>
    <property type="match status" value="1"/>
</dbReference>
<evidence type="ECO:0000256" key="2">
    <source>
        <dbReference type="ARBA" id="ARBA00022692"/>
    </source>
</evidence>
<dbReference type="GO" id="GO:0016020">
    <property type="term" value="C:membrane"/>
    <property type="evidence" value="ECO:0007669"/>
    <property type="project" value="UniProtKB-SubCell"/>
</dbReference>
<keyword evidence="3 5" id="KW-1133">Transmembrane helix</keyword>
<protein>
    <recommendedName>
        <fullName evidence="6">G-protein coupled receptors family 1 profile domain-containing protein</fullName>
    </recommendedName>
</protein>
<dbReference type="AlphaFoldDB" id="A0A9W9ZS89"/>
<keyword evidence="8" id="KW-1185">Reference proteome</keyword>
<feature type="transmembrane region" description="Helical" evidence="5">
    <location>
        <begin position="34"/>
        <end position="54"/>
    </location>
</feature>
<feature type="transmembrane region" description="Helical" evidence="5">
    <location>
        <begin position="69"/>
        <end position="89"/>
    </location>
</feature>
<dbReference type="Proteomes" id="UP001163046">
    <property type="component" value="Unassembled WGS sequence"/>
</dbReference>